<proteinExistence type="inferred from homology"/>
<evidence type="ECO:0000313" key="5">
    <source>
        <dbReference type="EMBL" id="MBC8547574.1"/>
    </source>
</evidence>
<keyword evidence="2" id="KW-0680">Restriction system</keyword>
<name>A0A926E1X3_9FIRM</name>
<dbReference type="InterPro" id="IPR044946">
    <property type="entry name" value="Restrct_endonuc_typeI_TRD_sf"/>
</dbReference>
<evidence type="ECO:0000256" key="1">
    <source>
        <dbReference type="ARBA" id="ARBA00010923"/>
    </source>
</evidence>
<evidence type="ECO:0000256" key="3">
    <source>
        <dbReference type="ARBA" id="ARBA00023125"/>
    </source>
</evidence>
<protein>
    <submittedName>
        <fullName evidence="5">Restriction endonuclease subunit S</fullName>
    </submittedName>
</protein>
<dbReference type="CDD" id="cd17256">
    <property type="entry name" value="RMtype1_S_EcoJA65PI-TRD1-CR1_like"/>
    <property type="match status" value="1"/>
</dbReference>
<evidence type="ECO:0000313" key="6">
    <source>
        <dbReference type="Proteomes" id="UP000653127"/>
    </source>
</evidence>
<dbReference type="PANTHER" id="PTHR30408">
    <property type="entry name" value="TYPE-1 RESTRICTION ENZYME ECOKI SPECIFICITY PROTEIN"/>
    <property type="match status" value="1"/>
</dbReference>
<keyword evidence="5" id="KW-0255">Endonuclease</keyword>
<accession>A0A926E1X3</accession>
<gene>
    <name evidence="5" type="ORF">H8711_11630</name>
</gene>
<dbReference type="AlphaFoldDB" id="A0A926E1X3"/>
<dbReference type="InterPro" id="IPR052021">
    <property type="entry name" value="Type-I_RS_S_subunit"/>
</dbReference>
<comment type="caution">
    <text evidence="5">The sequence shown here is derived from an EMBL/GenBank/DDBJ whole genome shotgun (WGS) entry which is preliminary data.</text>
</comment>
<dbReference type="GO" id="GO:0003677">
    <property type="term" value="F:DNA binding"/>
    <property type="evidence" value="ECO:0007669"/>
    <property type="project" value="UniProtKB-KW"/>
</dbReference>
<keyword evidence="5" id="KW-0378">Hydrolase</keyword>
<dbReference type="EMBL" id="JACRST010000025">
    <property type="protein sequence ID" value="MBC8547574.1"/>
    <property type="molecule type" value="Genomic_DNA"/>
</dbReference>
<evidence type="ECO:0000259" key="4">
    <source>
        <dbReference type="Pfam" id="PF01420"/>
    </source>
</evidence>
<dbReference type="InterPro" id="IPR000055">
    <property type="entry name" value="Restrct_endonuc_typeI_TRD"/>
</dbReference>
<comment type="similarity">
    <text evidence="1">Belongs to the type-I restriction system S methylase family.</text>
</comment>
<dbReference type="Gene3D" id="3.90.220.20">
    <property type="entry name" value="DNA methylase specificity domains"/>
    <property type="match status" value="2"/>
</dbReference>
<evidence type="ECO:0000256" key="2">
    <source>
        <dbReference type="ARBA" id="ARBA00022747"/>
    </source>
</evidence>
<dbReference type="Pfam" id="PF01420">
    <property type="entry name" value="Methylase_S"/>
    <property type="match status" value="2"/>
</dbReference>
<keyword evidence="5" id="KW-0540">Nuclease</keyword>
<dbReference type="GO" id="GO:0009307">
    <property type="term" value="P:DNA restriction-modification system"/>
    <property type="evidence" value="ECO:0007669"/>
    <property type="project" value="UniProtKB-KW"/>
</dbReference>
<dbReference type="Proteomes" id="UP000653127">
    <property type="component" value="Unassembled WGS sequence"/>
</dbReference>
<feature type="domain" description="Type I restriction modification DNA specificity" evidence="4">
    <location>
        <begin position="3"/>
        <end position="180"/>
    </location>
</feature>
<dbReference type="SUPFAM" id="SSF116734">
    <property type="entry name" value="DNA methylase specificity domain"/>
    <property type="match status" value="2"/>
</dbReference>
<reference evidence="5" key="1">
    <citation type="submission" date="2020-08" db="EMBL/GenBank/DDBJ databases">
        <title>Genome public.</title>
        <authorList>
            <person name="Liu C."/>
            <person name="Sun Q."/>
        </authorList>
    </citation>
    <scope>NUCLEOTIDE SEQUENCE</scope>
    <source>
        <strain evidence="5">NSJ-31</strain>
    </source>
</reference>
<dbReference type="GO" id="GO:0004519">
    <property type="term" value="F:endonuclease activity"/>
    <property type="evidence" value="ECO:0007669"/>
    <property type="project" value="UniProtKB-KW"/>
</dbReference>
<keyword evidence="3" id="KW-0238">DNA-binding</keyword>
<keyword evidence="6" id="KW-1185">Reference proteome</keyword>
<dbReference type="PANTHER" id="PTHR30408:SF12">
    <property type="entry name" value="TYPE I RESTRICTION ENZYME MJAVIII SPECIFICITY SUBUNIT"/>
    <property type="match status" value="1"/>
</dbReference>
<sequence>MMARLRDVFECQITGEWGSECAENEIGIKVLRTTNFTPQGRINYDDIVVRSINESKVEKKRLHYGDIILEKSGGTEKTPVGRVVFCDESIEESIYLCNNFTQAMRVNQAIAIPRYVFYFMWNLHYSGKTDLLQNKTTGIRNLQVKSYLNENCPLPSLGEQCKIAAVLDKVSDLIAKRRRQLAKLDELVKSRFIEMFGEGNYSNVALIDIIAEGAGLSYGIVQPGDDGTGDMGVLRPVDLVNGKISTASIKYIERSIGDGFRKTELTGDELLITVRGTTGVTALTDTRFRGMNVTRGIAVIRYDRNKTNPVYLNVYLNTEESQRYIQEHTRGATLQQINLSDLRIQPIMVPPIELQERFADFVEQTDKSKAAIQKSLETLETLKKALMQQYFG</sequence>
<organism evidence="5 6">
    <name type="scientific">Ligaoa zhengdingensis</name>
    <dbReference type="NCBI Taxonomy" id="2763658"/>
    <lineage>
        <taxon>Bacteria</taxon>
        <taxon>Bacillati</taxon>
        <taxon>Bacillota</taxon>
        <taxon>Clostridia</taxon>
        <taxon>Eubacteriales</taxon>
        <taxon>Oscillospiraceae</taxon>
        <taxon>Ligaoa</taxon>
    </lineage>
</organism>
<feature type="domain" description="Type I restriction modification DNA specificity" evidence="4">
    <location>
        <begin position="261"/>
        <end position="378"/>
    </location>
</feature>